<dbReference type="InterPro" id="IPR050523">
    <property type="entry name" value="AKR_Detox_Biosynth"/>
</dbReference>
<dbReference type="AlphaFoldDB" id="A0A0G4I8X9"/>
<reference evidence="5" key="1">
    <citation type="submission" date="2014-11" db="EMBL/GenBank/DDBJ databases">
        <authorList>
            <person name="Otto D Thomas"/>
            <person name="Naeem Raeece"/>
        </authorList>
    </citation>
    <scope>NUCLEOTIDE SEQUENCE</scope>
</reference>
<name>A0A0G4I8X9_9ALVE</name>
<feature type="compositionally biased region" description="Low complexity" evidence="2">
    <location>
        <begin position="50"/>
        <end position="62"/>
    </location>
</feature>
<evidence type="ECO:0000259" key="4">
    <source>
        <dbReference type="Pfam" id="PF00248"/>
    </source>
</evidence>
<dbReference type="GO" id="GO:0016491">
    <property type="term" value="F:oxidoreductase activity"/>
    <property type="evidence" value="ECO:0007669"/>
    <property type="project" value="UniProtKB-KW"/>
</dbReference>
<dbReference type="SUPFAM" id="SSF51430">
    <property type="entry name" value="NAD(P)-linked oxidoreductase"/>
    <property type="match status" value="1"/>
</dbReference>
<gene>
    <name evidence="5" type="ORF">Cvel_12079</name>
</gene>
<feature type="chain" id="PRO_5005192491" description="NADP-dependent oxidoreductase domain-containing protein" evidence="3">
    <location>
        <begin position="22"/>
        <end position="830"/>
    </location>
</feature>
<feature type="compositionally biased region" description="Basic residues" evidence="2">
    <location>
        <begin position="74"/>
        <end position="94"/>
    </location>
</feature>
<evidence type="ECO:0000256" key="3">
    <source>
        <dbReference type="SAM" id="SignalP"/>
    </source>
</evidence>
<dbReference type="Pfam" id="PF00248">
    <property type="entry name" value="Aldo_ket_red"/>
    <property type="match status" value="1"/>
</dbReference>
<keyword evidence="1" id="KW-0560">Oxidoreductase</keyword>
<dbReference type="PANTHER" id="PTHR43364:SF4">
    <property type="entry name" value="NAD(P)-LINKED OXIDOREDUCTASE SUPERFAMILY PROTEIN"/>
    <property type="match status" value="1"/>
</dbReference>
<organism evidence="5">
    <name type="scientific">Chromera velia CCMP2878</name>
    <dbReference type="NCBI Taxonomy" id="1169474"/>
    <lineage>
        <taxon>Eukaryota</taxon>
        <taxon>Sar</taxon>
        <taxon>Alveolata</taxon>
        <taxon>Colpodellida</taxon>
        <taxon>Chromeraceae</taxon>
        <taxon>Chromera</taxon>
    </lineage>
</organism>
<protein>
    <recommendedName>
        <fullName evidence="4">NADP-dependent oxidoreductase domain-containing protein</fullName>
    </recommendedName>
</protein>
<dbReference type="VEuPathDB" id="CryptoDB:Cvel_12079"/>
<evidence type="ECO:0000256" key="2">
    <source>
        <dbReference type="SAM" id="MobiDB-lite"/>
    </source>
</evidence>
<dbReference type="InterPro" id="IPR023210">
    <property type="entry name" value="NADP_OxRdtase_dom"/>
</dbReference>
<feature type="domain" description="NADP-dependent oxidoreductase" evidence="4">
    <location>
        <begin position="182"/>
        <end position="562"/>
    </location>
</feature>
<evidence type="ECO:0000313" key="5">
    <source>
        <dbReference type="EMBL" id="CEM53572.1"/>
    </source>
</evidence>
<dbReference type="PhylomeDB" id="A0A0G4I8X9"/>
<dbReference type="InterPro" id="IPR036812">
    <property type="entry name" value="NAD(P)_OxRdtase_dom_sf"/>
</dbReference>
<proteinExistence type="predicted"/>
<dbReference type="EMBL" id="CDMZ01005707">
    <property type="protein sequence ID" value="CEM53572.1"/>
    <property type="molecule type" value="Genomic_DNA"/>
</dbReference>
<dbReference type="Gene3D" id="3.20.20.100">
    <property type="entry name" value="NADP-dependent oxidoreductase domain"/>
    <property type="match status" value="1"/>
</dbReference>
<feature type="region of interest" description="Disordered" evidence="2">
    <location>
        <begin position="44"/>
        <end position="122"/>
    </location>
</feature>
<keyword evidence="3" id="KW-0732">Signal</keyword>
<feature type="signal peptide" evidence="3">
    <location>
        <begin position="1"/>
        <end position="21"/>
    </location>
</feature>
<sequence>MFLSTLSLSFFLSILSLSVSSTRSPASSDVGSTPLQRRHQFLRTRRQGQGSASLGLSGFLSPSPSPPSPVRSDVRKKHVSLLRGRKAGGGRKKQAGGNTNTEGGNEELILPSSSSRPKTGLGPIPHAPSFTDQRDAFHWAQVFNTTQRNLYHTAALRTHPDLVYGMPYRRLAKHSNLLVSQLAMGTDHIGHSELIEDADAIEQMHIAYDEYGINFFDMSECAPTPMSDETLWGRGHSLMRKFFDARRTEREKMVVNCRLLSFPQSEAQWWPDFVRPGRELPGFSEEEVEEAIDGILSRTGLEYLDIAMLDWPFRYHTLSEEGEDTYGWGWEEMRGKNDIGYEEQIEVFEKMRQKGKIRHWGVSCETVYGAHQFHSAAVDMGVPPPVSMNVPYNLVNRNEAESSGLVEASGPRQLDIPIVAASVLAHGFMTGKYVDVENFAPAGFHTTPLRTHRCSVSRDPSGFFPEDWGFMNAGPANGKMNKFSGIGHAYRCSQNTHRFMCEMIRLARKYGMSMTELAFAFVYSRSFVASTIVGARTVGQLRQAVRFLNVAFPDQLFRDIHEYFLRYRAPFMPGPYVPTSLTKWQMPLGHSWMTHKEPARPFWTGGAHWDNYPQPSGERFTKVEVAHKWFDQLKCMTGMFDHPNDFGLIDVKQWMEDPEKPGTYFALSDTKLWGWYEKKFKWPGQWVATTDEDKKRWSYDDVEVRWENGTTYLTNATHDRSWAYTQTMKFMTFYKAAREWEGWYRSMKEQSMQKRKFIGQPWPFFDFDVVAKECREKHGINLYDPAFHDEIFNMTKNQITAKEWANVDHWDIHPVSQHPFHVHDPRSGIY</sequence>
<accession>A0A0G4I8X9</accession>
<evidence type="ECO:0000256" key="1">
    <source>
        <dbReference type="ARBA" id="ARBA00023002"/>
    </source>
</evidence>
<dbReference type="PANTHER" id="PTHR43364">
    <property type="entry name" value="NADH-SPECIFIC METHYLGLYOXAL REDUCTASE-RELATED"/>
    <property type="match status" value="1"/>
</dbReference>
<feature type="compositionally biased region" description="Low complexity" evidence="2">
    <location>
        <begin position="95"/>
        <end position="107"/>
    </location>
</feature>